<keyword evidence="1" id="KW-0472">Membrane</keyword>
<dbReference type="OrthoDB" id="6244121at2759"/>
<evidence type="ECO:0000256" key="1">
    <source>
        <dbReference type="SAM" id="Phobius"/>
    </source>
</evidence>
<reference evidence="4" key="1">
    <citation type="submission" date="2017-02" db="UniProtKB">
        <authorList>
            <consortium name="WormBaseParasite"/>
        </authorList>
    </citation>
    <scope>IDENTIFICATION</scope>
</reference>
<evidence type="ECO:0000313" key="2">
    <source>
        <dbReference type="EMBL" id="VDL62571.1"/>
    </source>
</evidence>
<evidence type="ECO:0000313" key="3">
    <source>
        <dbReference type="Proteomes" id="UP000274504"/>
    </source>
</evidence>
<name>A0A0R3SWH8_HYMDI</name>
<dbReference type="AlphaFoldDB" id="A0A0R3SWH8"/>
<feature type="transmembrane region" description="Helical" evidence="1">
    <location>
        <begin position="112"/>
        <end position="133"/>
    </location>
</feature>
<proteinExistence type="predicted"/>
<accession>A0A0R3SWH8</accession>
<reference evidence="2 3" key="2">
    <citation type="submission" date="2018-11" db="EMBL/GenBank/DDBJ databases">
        <authorList>
            <consortium name="Pathogen Informatics"/>
        </authorList>
    </citation>
    <scope>NUCLEOTIDE SEQUENCE [LARGE SCALE GENOMIC DNA]</scope>
</reference>
<keyword evidence="1" id="KW-1133">Transmembrane helix</keyword>
<dbReference type="WBParaSite" id="HDID_0001004001-mRNA-1">
    <property type="protein sequence ID" value="HDID_0001004001-mRNA-1"/>
    <property type="gene ID" value="HDID_0001004001"/>
</dbReference>
<organism evidence="4">
    <name type="scientific">Hymenolepis diminuta</name>
    <name type="common">Rat tapeworm</name>
    <dbReference type="NCBI Taxonomy" id="6216"/>
    <lineage>
        <taxon>Eukaryota</taxon>
        <taxon>Metazoa</taxon>
        <taxon>Spiralia</taxon>
        <taxon>Lophotrochozoa</taxon>
        <taxon>Platyhelminthes</taxon>
        <taxon>Cestoda</taxon>
        <taxon>Eucestoda</taxon>
        <taxon>Cyclophyllidea</taxon>
        <taxon>Hymenolepididae</taxon>
        <taxon>Hymenolepis</taxon>
    </lineage>
</organism>
<protein>
    <submittedName>
        <fullName evidence="4">MARVEL domain-containing protein</fullName>
    </submittedName>
</protein>
<feature type="transmembrane region" description="Helical" evidence="1">
    <location>
        <begin position="12"/>
        <end position="33"/>
    </location>
</feature>
<evidence type="ECO:0000313" key="4">
    <source>
        <dbReference type="WBParaSite" id="HDID_0001004001-mRNA-1"/>
    </source>
</evidence>
<dbReference type="Proteomes" id="UP000274504">
    <property type="component" value="Unassembled WGS sequence"/>
</dbReference>
<sequence>MIKFTIAKLTNIPYVLAMLAILVFTCLAVGLSVDECGCVFSINCRSTNYIYQQMTGLMATSLALFMIATIISIISVLKCNKWIIIVNFIIILCGAVFMLAALAIFYRDNHFWASFMGGISMTLSFETAAFLIIDLLTKGKIVAVGETLPQ</sequence>
<feature type="transmembrane region" description="Helical" evidence="1">
    <location>
        <begin position="53"/>
        <end position="77"/>
    </location>
</feature>
<keyword evidence="1" id="KW-0812">Transmembrane</keyword>
<feature type="transmembrane region" description="Helical" evidence="1">
    <location>
        <begin position="84"/>
        <end position="106"/>
    </location>
</feature>
<gene>
    <name evidence="2" type="ORF">HDID_LOCUS10038</name>
</gene>
<dbReference type="EMBL" id="UYSG01011498">
    <property type="protein sequence ID" value="VDL62571.1"/>
    <property type="molecule type" value="Genomic_DNA"/>
</dbReference>